<dbReference type="InterPro" id="IPR008906">
    <property type="entry name" value="HATC_C_dom"/>
</dbReference>
<dbReference type="InterPro" id="IPR012337">
    <property type="entry name" value="RNaseH-like_sf"/>
</dbReference>
<name>A0A2S4L9M4_9HYPO</name>
<organism evidence="2 3">
    <name type="scientific">Tolypocladium paradoxum</name>
    <dbReference type="NCBI Taxonomy" id="94208"/>
    <lineage>
        <taxon>Eukaryota</taxon>
        <taxon>Fungi</taxon>
        <taxon>Dikarya</taxon>
        <taxon>Ascomycota</taxon>
        <taxon>Pezizomycotina</taxon>
        <taxon>Sordariomycetes</taxon>
        <taxon>Hypocreomycetidae</taxon>
        <taxon>Hypocreales</taxon>
        <taxon>Ophiocordycipitaceae</taxon>
        <taxon>Tolypocladium</taxon>
    </lineage>
</organism>
<dbReference type="OrthoDB" id="5152423at2759"/>
<protein>
    <recommendedName>
        <fullName evidence="1">HAT C-terminal dimerisation domain-containing protein</fullName>
    </recommendedName>
</protein>
<keyword evidence="3" id="KW-1185">Reference proteome</keyword>
<comment type="caution">
    <text evidence="2">The sequence shown here is derived from an EMBL/GenBank/DDBJ whole genome shotgun (WGS) entry which is preliminary data.</text>
</comment>
<dbReference type="GO" id="GO:0046983">
    <property type="term" value="F:protein dimerization activity"/>
    <property type="evidence" value="ECO:0007669"/>
    <property type="project" value="InterPro"/>
</dbReference>
<dbReference type="SUPFAM" id="SSF53098">
    <property type="entry name" value="Ribonuclease H-like"/>
    <property type="match status" value="1"/>
</dbReference>
<accession>A0A2S4L9M4</accession>
<dbReference type="AlphaFoldDB" id="A0A2S4L9M4"/>
<dbReference type="Proteomes" id="UP000237481">
    <property type="component" value="Unassembled WGS sequence"/>
</dbReference>
<sequence>MALDLLSIPPMSAECERLFSFAGQTVSPQRESVGGQYYMTWMRRPVRDTISRHLAGPFKLNKWIGAQVVTLDDEEKLVIASLPLRATTRFKT</sequence>
<proteinExistence type="predicted"/>
<gene>
    <name evidence="2" type="ORF">TPAR_00656</name>
</gene>
<evidence type="ECO:0000313" key="3">
    <source>
        <dbReference type="Proteomes" id="UP000237481"/>
    </source>
</evidence>
<evidence type="ECO:0000259" key="1">
    <source>
        <dbReference type="Pfam" id="PF05699"/>
    </source>
</evidence>
<evidence type="ECO:0000313" key="2">
    <source>
        <dbReference type="EMBL" id="POR39143.1"/>
    </source>
</evidence>
<feature type="domain" description="HAT C-terminal dimerisation" evidence="1">
    <location>
        <begin position="1"/>
        <end position="32"/>
    </location>
</feature>
<dbReference type="EMBL" id="PKSG01000068">
    <property type="protein sequence ID" value="POR39143.1"/>
    <property type="molecule type" value="Genomic_DNA"/>
</dbReference>
<dbReference type="Pfam" id="PF05699">
    <property type="entry name" value="Dimer_Tnp_hAT"/>
    <property type="match status" value="1"/>
</dbReference>
<reference evidence="2 3" key="1">
    <citation type="submission" date="2018-01" db="EMBL/GenBank/DDBJ databases">
        <title>Harnessing the power of phylogenomics to disentangle the directionality and signatures of interkingdom host jumping in the parasitic fungal genus Tolypocladium.</title>
        <authorList>
            <person name="Quandt C.A."/>
            <person name="Patterson W."/>
            <person name="Spatafora J.W."/>
        </authorList>
    </citation>
    <scope>NUCLEOTIDE SEQUENCE [LARGE SCALE GENOMIC DNA]</scope>
    <source>
        <strain evidence="2 3">NRBC 100945</strain>
    </source>
</reference>